<dbReference type="STRING" id="1817892.AUK40_06115"/>
<dbReference type="PROSITE" id="PS51061">
    <property type="entry name" value="R3H"/>
    <property type="match status" value="1"/>
</dbReference>
<reference evidence="2 3" key="1">
    <citation type="journal article" date="2016" name="Environ. Microbiol.">
        <title>Genomic resolution of a cold subsurface aquifer community provides metabolic insights for novel microbes adapted to high CO concentrations.</title>
        <authorList>
            <person name="Probst A.J."/>
            <person name="Castelle C.J."/>
            <person name="Singh A."/>
            <person name="Brown C.T."/>
            <person name="Anantharaman K."/>
            <person name="Sharon I."/>
            <person name="Hug L.A."/>
            <person name="Burstein D."/>
            <person name="Emerson J.B."/>
            <person name="Thomas B.C."/>
            <person name="Banfield J.F."/>
        </authorList>
    </citation>
    <scope>NUCLEOTIDE SEQUENCE [LARGE SCALE GENOMIC DNA]</scope>
    <source>
        <strain evidence="2">CG2_30_54_11</strain>
    </source>
</reference>
<gene>
    <name evidence="2" type="ORF">AUK40_06115</name>
</gene>
<sequence length="153" mass="17363">MTISITTVNSCREIVEELLAKMDIASEITLRANEEFLYVDIATEHSGLLIGHHGDTLMSLQTVVGLMLSRRVGERIHVVVDVEHYRERREEALTNMAKRAAEEVMLSQKPITLEPMQPFERRIVHLVLQGYPGIMTESEGVEPDRRVMIKPAV</sequence>
<dbReference type="SUPFAM" id="SSF82708">
    <property type="entry name" value="R3H domain"/>
    <property type="match status" value="1"/>
</dbReference>
<dbReference type="Proteomes" id="UP000183245">
    <property type="component" value="Unassembled WGS sequence"/>
</dbReference>
<dbReference type="Pfam" id="PF01424">
    <property type="entry name" value="R3H"/>
    <property type="match status" value="1"/>
</dbReference>
<dbReference type="InterPro" id="IPR034079">
    <property type="entry name" value="R3H_KhpB"/>
</dbReference>
<dbReference type="Gene3D" id="3.30.300.20">
    <property type="match status" value="1"/>
</dbReference>
<proteinExistence type="predicted"/>
<dbReference type="SMART" id="SM00393">
    <property type="entry name" value="R3H"/>
    <property type="match status" value="1"/>
</dbReference>
<dbReference type="EMBL" id="MNZT01000112">
    <property type="protein sequence ID" value="OIP95311.1"/>
    <property type="molecule type" value="Genomic_DNA"/>
</dbReference>
<evidence type="ECO:0000313" key="3">
    <source>
        <dbReference type="Proteomes" id="UP000183245"/>
    </source>
</evidence>
<evidence type="ECO:0000313" key="2">
    <source>
        <dbReference type="EMBL" id="OIP95311.1"/>
    </source>
</evidence>
<comment type="caution">
    <text evidence="2">The sequence shown here is derived from an EMBL/GenBank/DDBJ whole genome shotgun (WGS) entry which is preliminary data.</text>
</comment>
<dbReference type="InterPro" id="IPR039247">
    <property type="entry name" value="KhpB"/>
</dbReference>
<feature type="domain" description="R3H" evidence="1">
    <location>
        <begin position="87"/>
        <end position="153"/>
    </location>
</feature>
<dbReference type="CDD" id="cd02644">
    <property type="entry name" value="R3H_jag"/>
    <property type="match status" value="1"/>
</dbReference>
<dbReference type="CDD" id="cd02414">
    <property type="entry name" value="KH-II_Jag"/>
    <property type="match status" value="1"/>
</dbReference>
<dbReference type="PANTHER" id="PTHR35800">
    <property type="entry name" value="PROTEIN JAG"/>
    <property type="match status" value="1"/>
</dbReference>
<name>A0A1J5IQ59_9BACT</name>
<dbReference type="PANTHER" id="PTHR35800:SF1">
    <property type="entry name" value="RNA-BINDING PROTEIN KHPB"/>
    <property type="match status" value="1"/>
</dbReference>
<accession>A0A1J5IQ59</accession>
<organism evidence="2 3">
    <name type="scientific">Candidatus Wirthbacteria bacterium CG2_30_54_11</name>
    <dbReference type="NCBI Taxonomy" id="1817892"/>
    <lineage>
        <taxon>Bacteria</taxon>
        <taxon>Candidatus Wirthbacteria</taxon>
    </lineage>
</organism>
<dbReference type="InterPro" id="IPR038008">
    <property type="entry name" value="Jag_KH"/>
</dbReference>
<dbReference type="GO" id="GO:0003723">
    <property type="term" value="F:RNA binding"/>
    <property type="evidence" value="ECO:0007669"/>
    <property type="project" value="InterPro"/>
</dbReference>
<evidence type="ECO:0000259" key="1">
    <source>
        <dbReference type="PROSITE" id="PS51061"/>
    </source>
</evidence>
<dbReference type="AlphaFoldDB" id="A0A1J5IQ59"/>
<dbReference type="Gene3D" id="3.30.1370.50">
    <property type="entry name" value="R3H-like domain"/>
    <property type="match status" value="1"/>
</dbReference>
<dbReference type="InterPro" id="IPR001374">
    <property type="entry name" value="R3H_dom"/>
</dbReference>
<dbReference type="Pfam" id="PF13083">
    <property type="entry name" value="KH_KhpA-B"/>
    <property type="match status" value="1"/>
</dbReference>
<dbReference type="InterPro" id="IPR036867">
    <property type="entry name" value="R3H_dom_sf"/>
</dbReference>
<dbReference type="InterPro" id="IPR015946">
    <property type="entry name" value="KH_dom-like_a/b"/>
</dbReference>
<protein>
    <recommendedName>
        <fullName evidence="1">R3H domain-containing protein</fullName>
    </recommendedName>
</protein>